<reference evidence="1 3" key="1">
    <citation type="journal article" date="2011" name="Nature">
        <title>The Medicago genome provides insight into the evolution of rhizobial symbioses.</title>
        <authorList>
            <person name="Young N.D."/>
            <person name="Debelle F."/>
            <person name="Oldroyd G.E."/>
            <person name="Geurts R."/>
            <person name="Cannon S.B."/>
            <person name="Udvardi M.K."/>
            <person name="Benedito V.A."/>
            <person name="Mayer K.F."/>
            <person name="Gouzy J."/>
            <person name="Schoof H."/>
            <person name="Van de Peer Y."/>
            <person name="Proost S."/>
            <person name="Cook D.R."/>
            <person name="Meyers B.C."/>
            <person name="Spannagl M."/>
            <person name="Cheung F."/>
            <person name="De Mita S."/>
            <person name="Krishnakumar V."/>
            <person name="Gundlach H."/>
            <person name="Zhou S."/>
            <person name="Mudge J."/>
            <person name="Bharti A.K."/>
            <person name="Murray J.D."/>
            <person name="Naoumkina M.A."/>
            <person name="Rosen B."/>
            <person name="Silverstein K.A."/>
            <person name="Tang H."/>
            <person name="Rombauts S."/>
            <person name="Zhao P.X."/>
            <person name="Zhou P."/>
            <person name="Barbe V."/>
            <person name="Bardou P."/>
            <person name="Bechner M."/>
            <person name="Bellec A."/>
            <person name="Berger A."/>
            <person name="Berges H."/>
            <person name="Bidwell S."/>
            <person name="Bisseling T."/>
            <person name="Choisne N."/>
            <person name="Couloux A."/>
            <person name="Denny R."/>
            <person name="Deshpande S."/>
            <person name="Dai X."/>
            <person name="Doyle J.J."/>
            <person name="Dudez A.M."/>
            <person name="Farmer A.D."/>
            <person name="Fouteau S."/>
            <person name="Franken C."/>
            <person name="Gibelin C."/>
            <person name="Gish J."/>
            <person name="Goldstein S."/>
            <person name="Gonzalez A.J."/>
            <person name="Green P.J."/>
            <person name="Hallab A."/>
            <person name="Hartog M."/>
            <person name="Hua A."/>
            <person name="Humphray S.J."/>
            <person name="Jeong D.H."/>
            <person name="Jing Y."/>
            <person name="Jocker A."/>
            <person name="Kenton S.M."/>
            <person name="Kim D.J."/>
            <person name="Klee K."/>
            <person name="Lai H."/>
            <person name="Lang C."/>
            <person name="Lin S."/>
            <person name="Macmil S.L."/>
            <person name="Magdelenat G."/>
            <person name="Matthews L."/>
            <person name="McCorrison J."/>
            <person name="Monaghan E.L."/>
            <person name="Mun J.H."/>
            <person name="Najar F.Z."/>
            <person name="Nicholson C."/>
            <person name="Noirot C."/>
            <person name="O'Bleness M."/>
            <person name="Paule C.R."/>
            <person name="Poulain J."/>
            <person name="Prion F."/>
            <person name="Qin B."/>
            <person name="Qu C."/>
            <person name="Retzel E.F."/>
            <person name="Riddle C."/>
            <person name="Sallet E."/>
            <person name="Samain S."/>
            <person name="Samson N."/>
            <person name="Sanders I."/>
            <person name="Saurat O."/>
            <person name="Scarpelli C."/>
            <person name="Schiex T."/>
            <person name="Segurens B."/>
            <person name="Severin A.J."/>
            <person name="Sherrier D.J."/>
            <person name="Shi R."/>
            <person name="Sims S."/>
            <person name="Singer S.R."/>
            <person name="Sinharoy S."/>
            <person name="Sterck L."/>
            <person name="Viollet A."/>
            <person name="Wang B.B."/>
            <person name="Wang K."/>
            <person name="Wang M."/>
            <person name="Wang X."/>
            <person name="Warfsmann J."/>
            <person name="Weissenbach J."/>
            <person name="White D.D."/>
            <person name="White J.D."/>
            <person name="Wiley G.B."/>
            <person name="Wincker P."/>
            <person name="Xing Y."/>
            <person name="Yang L."/>
            <person name="Yao Z."/>
            <person name="Ying F."/>
            <person name="Zhai J."/>
            <person name="Zhou L."/>
            <person name="Zuber A."/>
            <person name="Denarie J."/>
            <person name="Dixon R.A."/>
            <person name="May G.D."/>
            <person name="Schwartz D.C."/>
            <person name="Rogers J."/>
            <person name="Quetier F."/>
            <person name="Town C.D."/>
            <person name="Roe B.A."/>
        </authorList>
    </citation>
    <scope>NUCLEOTIDE SEQUENCE [LARGE SCALE GENOMIC DNA]</scope>
    <source>
        <strain evidence="1">A17</strain>
        <strain evidence="2 3">cv. Jemalong A17</strain>
    </source>
</reference>
<proteinExistence type="predicted"/>
<reference evidence="2" key="3">
    <citation type="submission" date="2015-04" db="UniProtKB">
        <authorList>
            <consortium name="EnsemblPlants"/>
        </authorList>
    </citation>
    <scope>IDENTIFICATION</scope>
    <source>
        <strain evidence="2">cv. Jemalong A17</strain>
    </source>
</reference>
<dbReference type="PaxDb" id="3880-AES95897"/>
<protein>
    <submittedName>
        <fullName evidence="1 2">Uncharacterized protein</fullName>
    </submittedName>
</protein>
<sequence>MYKDENWVGANSNESYSSTKFFHLVHSSRVMVENADDDPGETKLFFVENFGDVKPPKVEAKPNIDGVSVNVEASSYVDSGVVPLDANEVDTAHCFFEEVKWKDRDDFLN</sequence>
<name>G7KF62_MEDTR</name>
<dbReference type="AlphaFoldDB" id="G7KF62"/>
<organism evidence="1 3">
    <name type="scientific">Medicago truncatula</name>
    <name type="common">Barrel medic</name>
    <name type="synonym">Medicago tribuloides</name>
    <dbReference type="NCBI Taxonomy" id="3880"/>
    <lineage>
        <taxon>Eukaryota</taxon>
        <taxon>Viridiplantae</taxon>
        <taxon>Streptophyta</taxon>
        <taxon>Embryophyta</taxon>
        <taxon>Tracheophyta</taxon>
        <taxon>Spermatophyta</taxon>
        <taxon>Magnoliopsida</taxon>
        <taxon>eudicotyledons</taxon>
        <taxon>Gunneridae</taxon>
        <taxon>Pentapetalae</taxon>
        <taxon>rosids</taxon>
        <taxon>fabids</taxon>
        <taxon>Fabales</taxon>
        <taxon>Fabaceae</taxon>
        <taxon>Papilionoideae</taxon>
        <taxon>50 kb inversion clade</taxon>
        <taxon>NPAAA clade</taxon>
        <taxon>Hologalegina</taxon>
        <taxon>IRL clade</taxon>
        <taxon>Trifolieae</taxon>
        <taxon>Medicago</taxon>
    </lineage>
</organism>
<reference evidence="1 3" key="2">
    <citation type="journal article" date="2014" name="BMC Genomics">
        <title>An improved genome release (version Mt4.0) for the model legume Medicago truncatula.</title>
        <authorList>
            <person name="Tang H."/>
            <person name="Krishnakumar V."/>
            <person name="Bidwell S."/>
            <person name="Rosen B."/>
            <person name="Chan A."/>
            <person name="Zhou S."/>
            <person name="Gentzbittel L."/>
            <person name="Childs K.L."/>
            <person name="Yandell M."/>
            <person name="Gundlach H."/>
            <person name="Mayer K.F."/>
            <person name="Schwartz D.C."/>
            <person name="Town C.D."/>
        </authorList>
    </citation>
    <scope>GENOME REANNOTATION</scope>
    <source>
        <strain evidence="2 3">cv. Jemalong A17</strain>
    </source>
</reference>
<dbReference type="HOGENOM" id="CLU_2187850_0_0_1"/>
<dbReference type="EMBL" id="CM001221">
    <property type="protein sequence ID" value="AES95897.1"/>
    <property type="molecule type" value="Genomic_DNA"/>
</dbReference>
<evidence type="ECO:0000313" key="1">
    <source>
        <dbReference type="EMBL" id="AES95897.1"/>
    </source>
</evidence>
<dbReference type="Proteomes" id="UP000002051">
    <property type="component" value="Chromosome 5"/>
</dbReference>
<evidence type="ECO:0000313" key="3">
    <source>
        <dbReference type="Proteomes" id="UP000002051"/>
    </source>
</evidence>
<keyword evidence="3" id="KW-1185">Reference proteome</keyword>
<gene>
    <name evidence="1" type="ordered locus">MTR_5g030790</name>
</gene>
<evidence type="ECO:0000313" key="2">
    <source>
        <dbReference type="EnsemblPlants" id="AES95897"/>
    </source>
</evidence>
<dbReference type="EnsemblPlants" id="AES95897">
    <property type="protein sequence ID" value="AES95897"/>
    <property type="gene ID" value="MTR_5g030790"/>
</dbReference>
<accession>G7KF62</accession>